<dbReference type="Gene3D" id="3.20.20.80">
    <property type="entry name" value="Glycosidases"/>
    <property type="match status" value="1"/>
</dbReference>
<evidence type="ECO:0000313" key="6">
    <source>
        <dbReference type="WBParaSite" id="NBR_0001545801-mRNA-1"/>
    </source>
</evidence>
<dbReference type="InterPro" id="IPR017853">
    <property type="entry name" value="GH"/>
</dbReference>
<dbReference type="InterPro" id="IPR051595">
    <property type="entry name" value="GH25_Enzymes"/>
</dbReference>
<feature type="signal peptide" evidence="3">
    <location>
        <begin position="1"/>
        <end position="17"/>
    </location>
</feature>
<gene>
    <name evidence="4" type="ORF">NBR_LOCUS15459</name>
</gene>
<dbReference type="GO" id="GO:0045087">
    <property type="term" value="P:innate immune response"/>
    <property type="evidence" value="ECO:0007669"/>
    <property type="project" value="TreeGrafter"/>
</dbReference>
<sequence length="270" mass="29698">MKTVVLISAAFVALGHTDVLKPAPIAAAPNGYAYAVDFSAAASAKSLHCLKMSGYSTVFVRAYNPNGQGQFDLNSVSTIRLAASANLGIEVYMTPQIRSMKNGTMQFIELYVGLNKAQIRVNTVWLQVTSPIHWDPYTQNNINFLNQILTAAQMYNVRVGFYTNQYDWMQITNGAWVEGTPLWYWNVSGGGPKGETPADFRDFVPFGKWSSAVVKQFAQVENVCDMVVNRDVYVDNRMTKAVAQQSSDPNVLVLSSNFGAGPLTGLLRTD</sequence>
<dbReference type="PROSITE" id="PS51904">
    <property type="entry name" value="GLYCOSYL_HYDROL_F25_2"/>
    <property type="match status" value="1"/>
</dbReference>
<reference evidence="4 5" key="2">
    <citation type="submission" date="2018-11" db="EMBL/GenBank/DDBJ databases">
        <authorList>
            <consortium name="Pathogen Informatics"/>
        </authorList>
    </citation>
    <scope>NUCLEOTIDE SEQUENCE [LARGE SCALE GENOMIC DNA]</scope>
</reference>
<name>A0A0N4YFD0_NIPBR</name>
<dbReference type="GO" id="GO:0007165">
    <property type="term" value="P:signal transduction"/>
    <property type="evidence" value="ECO:0007669"/>
    <property type="project" value="TreeGrafter"/>
</dbReference>
<proteinExistence type="inferred from homology"/>
<dbReference type="GO" id="GO:0009253">
    <property type="term" value="P:peptidoglycan catabolic process"/>
    <property type="evidence" value="ECO:0007669"/>
    <property type="project" value="InterPro"/>
</dbReference>
<dbReference type="GO" id="GO:0016998">
    <property type="term" value="P:cell wall macromolecule catabolic process"/>
    <property type="evidence" value="ECO:0007669"/>
    <property type="project" value="InterPro"/>
</dbReference>
<feature type="chain" id="PRO_5043125614" evidence="3">
    <location>
        <begin position="18"/>
        <end position="270"/>
    </location>
</feature>
<evidence type="ECO:0000313" key="4">
    <source>
        <dbReference type="EMBL" id="VDL79053.1"/>
    </source>
</evidence>
<dbReference type="SUPFAM" id="SSF51445">
    <property type="entry name" value="(Trans)glycosidases"/>
    <property type="match status" value="1"/>
</dbReference>
<comment type="similarity">
    <text evidence="1">Belongs to the glycosyl hydrolase 25 family.</text>
</comment>
<evidence type="ECO:0000256" key="2">
    <source>
        <dbReference type="ARBA" id="ARBA00022729"/>
    </source>
</evidence>
<dbReference type="WBParaSite" id="NBR_0001545801-mRNA-1">
    <property type="protein sequence ID" value="NBR_0001545801-mRNA-1"/>
    <property type="gene ID" value="NBR_0001545801"/>
</dbReference>
<keyword evidence="2 3" id="KW-0732">Signal</keyword>
<evidence type="ECO:0000256" key="1">
    <source>
        <dbReference type="ARBA" id="ARBA00010646"/>
    </source>
</evidence>
<reference evidence="6" key="1">
    <citation type="submission" date="2017-02" db="UniProtKB">
        <authorList>
            <consortium name="WormBaseParasite"/>
        </authorList>
    </citation>
    <scope>IDENTIFICATION</scope>
</reference>
<dbReference type="PANTHER" id="PTHR23208">
    <property type="entry name" value="LYSOZYME PROTEIN"/>
    <property type="match status" value="1"/>
</dbReference>
<dbReference type="AlphaFoldDB" id="A0A0N4YFD0"/>
<keyword evidence="5" id="KW-1185">Reference proteome</keyword>
<dbReference type="OMA" id="MTPQIRS"/>
<organism evidence="6">
    <name type="scientific">Nippostrongylus brasiliensis</name>
    <name type="common">Rat hookworm</name>
    <dbReference type="NCBI Taxonomy" id="27835"/>
    <lineage>
        <taxon>Eukaryota</taxon>
        <taxon>Metazoa</taxon>
        <taxon>Ecdysozoa</taxon>
        <taxon>Nematoda</taxon>
        <taxon>Chromadorea</taxon>
        <taxon>Rhabditida</taxon>
        <taxon>Rhabditina</taxon>
        <taxon>Rhabditomorpha</taxon>
        <taxon>Strongyloidea</taxon>
        <taxon>Heligmosomidae</taxon>
        <taxon>Nippostrongylus</taxon>
    </lineage>
</organism>
<dbReference type="GO" id="GO:0003796">
    <property type="term" value="F:lysozyme activity"/>
    <property type="evidence" value="ECO:0007669"/>
    <property type="project" value="InterPro"/>
</dbReference>
<dbReference type="Proteomes" id="UP000271162">
    <property type="component" value="Unassembled WGS sequence"/>
</dbReference>
<dbReference type="EMBL" id="UYSL01021746">
    <property type="protein sequence ID" value="VDL79053.1"/>
    <property type="molecule type" value="Genomic_DNA"/>
</dbReference>
<accession>A0A0N4YFD0</accession>
<evidence type="ECO:0000313" key="5">
    <source>
        <dbReference type="Proteomes" id="UP000271162"/>
    </source>
</evidence>
<dbReference type="PANTHER" id="PTHR23208:SF36">
    <property type="entry name" value="LYSOZYME-RELATED"/>
    <property type="match status" value="1"/>
</dbReference>
<dbReference type="InterPro" id="IPR002053">
    <property type="entry name" value="Glyco_hydro_25"/>
</dbReference>
<evidence type="ECO:0000256" key="3">
    <source>
        <dbReference type="SAM" id="SignalP"/>
    </source>
</evidence>
<protein>
    <submittedName>
        <fullName evidence="6">GH26 domain-containing protein</fullName>
    </submittedName>
</protein>